<dbReference type="GO" id="GO:0005615">
    <property type="term" value="C:extracellular space"/>
    <property type="evidence" value="ECO:0007669"/>
    <property type="project" value="TreeGrafter"/>
</dbReference>
<dbReference type="SMART" id="SM00186">
    <property type="entry name" value="FBG"/>
    <property type="match status" value="1"/>
</dbReference>
<dbReference type="PANTHER" id="PTHR19143:SF327">
    <property type="entry name" value="FI21813P1-RELATED"/>
    <property type="match status" value="1"/>
</dbReference>
<evidence type="ECO:0000256" key="1">
    <source>
        <dbReference type="SAM" id="SignalP"/>
    </source>
</evidence>
<dbReference type="InterPro" id="IPR002181">
    <property type="entry name" value="Fibrinogen_a/b/g_C_dom"/>
</dbReference>
<feature type="domain" description="Fibrinogen C-terminal" evidence="2">
    <location>
        <begin position="77"/>
        <end position="268"/>
    </location>
</feature>
<reference evidence="3 4" key="1">
    <citation type="journal article" date="2013" name="Nature">
        <title>Insights into bilaterian evolution from three spiralian genomes.</title>
        <authorList>
            <person name="Simakov O."/>
            <person name="Marletaz F."/>
            <person name="Cho S.J."/>
            <person name="Edsinger-Gonzales E."/>
            <person name="Havlak P."/>
            <person name="Hellsten U."/>
            <person name="Kuo D.H."/>
            <person name="Larsson T."/>
            <person name="Lv J."/>
            <person name="Arendt D."/>
            <person name="Savage R."/>
            <person name="Osoegawa K."/>
            <person name="de Jong P."/>
            <person name="Grimwood J."/>
            <person name="Chapman J.A."/>
            <person name="Shapiro H."/>
            <person name="Aerts A."/>
            <person name="Otillar R.P."/>
            <person name="Terry A.Y."/>
            <person name="Boore J.L."/>
            <person name="Grigoriev I.V."/>
            <person name="Lindberg D.R."/>
            <person name="Seaver E.C."/>
            <person name="Weisblat D.A."/>
            <person name="Putnam N.H."/>
            <person name="Rokhsar D.S."/>
        </authorList>
    </citation>
    <scope>NUCLEOTIDE SEQUENCE [LARGE SCALE GENOMIC DNA]</scope>
</reference>
<dbReference type="CTD" id="20238500"/>
<dbReference type="GeneID" id="20238500"/>
<dbReference type="AlphaFoldDB" id="V4ADV8"/>
<sequence length="299" mass="33587">MQFEAIVVILLDFVLLVFSSTDISEFRATKVLNDSCSLTQVLSVSMYDSPLLCARDCSQNFNCRRMMICTHQDGIECSLYIEGENCATPQPSGCSCFMKTYSKVNNKAICPIGLYGDNCQNTIKGCTQFMLRDTMCNKLNFNRNITEYIDGFGDANGDHWLGLTRIKEVLDNHGRSKLSVVLNHKTYCESNYNDFTIGAASSGYPIHLGQYQILKKNCGDSLKEVVNIEGSPFSSPGLDQTSFNCANNRHGSWWYANDSRCSESDLMGSRDAMYWPINRGNITLYRVYLRIKVVVLTPA</sequence>
<evidence type="ECO:0000313" key="3">
    <source>
        <dbReference type="EMBL" id="ESO95042.1"/>
    </source>
</evidence>
<dbReference type="SUPFAM" id="SSF56496">
    <property type="entry name" value="Fibrinogen C-terminal domain-like"/>
    <property type="match status" value="1"/>
</dbReference>
<accession>V4ADV8</accession>
<proteinExistence type="predicted"/>
<feature type="chain" id="PRO_5004715961" description="Fibrinogen C-terminal domain-containing protein" evidence="1">
    <location>
        <begin position="20"/>
        <end position="299"/>
    </location>
</feature>
<dbReference type="EMBL" id="KB201701">
    <property type="protein sequence ID" value="ESO95042.1"/>
    <property type="molecule type" value="Genomic_DNA"/>
</dbReference>
<dbReference type="HOGENOM" id="CLU_060190_0_0_1"/>
<dbReference type="PROSITE" id="PS51406">
    <property type="entry name" value="FIBRINOGEN_C_2"/>
    <property type="match status" value="1"/>
</dbReference>
<dbReference type="PANTHER" id="PTHR19143">
    <property type="entry name" value="FIBRINOGEN/TENASCIN/ANGIOPOEITIN"/>
    <property type="match status" value="1"/>
</dbReference>
<feature type="signal peptide" evidence="1">
    <location>
        <begin position="1"/>
        <end position="19"/>
    </location>
</feature>
<dbReference type="InterPro" id="IPR014716">
    <property type="entry name" value="Fibrinogen_a/b/g_C_1"/>
</dbReference>
<gene>
    <name evidence="3" type="ORF">LOTGIDRAFT_160804</name>
</gene>
<dbReference type="InterPro" id="IPR036056">
    <property type="entry name" value="Fibrinogen-like_C"/>
</dbReference>
<evidence type="ECO:0000259" key="2">
    <source>
        <dbReference type="PROSITE" id="PS51406"/>
    </source>
</evidence>
<name>V4ADV8_LOTGI</name>
<dbReference type="KEGG" id="lgi:LOTGIDRAFT_160804"/>
<dbReference type="InterPro" id="IPR050373">
    <property type="entry name" value="Fibrinogen_C-term_domain"/>
</dbReference>
<dbReference type="Gene3D" id="3.90.215.10">
    <property type="entry name" value="Gamma Fibrinogen, chain A, domain 1"/>
    <property type="match status" value="1"/>
</dbReference>
<dbReference type="Proteomes" id="UP000030746">
    <property type="component" value="Unassembled WGS sequence"/>
</dbReference>
<dbReference type="RefSeq" id="XP_009054243.1">
    <property type="nucleotide sequence ID" value="XM_009055995.1"/>
</dbReference>
<keyword evidence="1" id="KW-0732">Signal</keyword>
<dbReference type="OrthoDB" id="7940501at2759"/>
<protein>
    <recommendedName>
        <fullName evidence="2">Fibrinogen C-terminal domain-containing protein</fullName>
    </recommendedName>
</protein>
<dbReference type="STRING" id="225164.V4ADV8"/>
<keyword evidence="4" id="KW-1185">Reference proteome</keyword>
<dbReference type="OMA" id="FIMEATI"/>
<organism evidence="3 4">
    <name type="scientific">Lottia gigantea</name>
    <name type="common">Giant owl limpet</name>
    <dbReference type="NCBI Taxonomy" id="225164"/>
    <lineage>
        <taxon>Eukaryota</taxon>
        <taxon>Metazoa</taxon>
        <taxon>Spiralia</taxon>
        <taxon>Lophotrochozoa</taxon>
        <taxon>Mollusca</taxon>
        <taxon>Gastropoda</taxon>
        <taxon>Patellogastropoda</taxon>
        <taxon>Lottioidea</taxon>
        <taxon>Lottiidae</taxon>
        <taxon>Lottia</taxon>
    </lineage>
</organism>
<evidence type="ECO:0000313" key="4">
    <source>
        <dbReference type="Proteomes" id="UP000030746"/>
    </source>
</evidence>
<dbReference type="Pfam" id="PF00147">
    <property type="entry name" value="Fibrinogen_C"/>
    <property type="match status" value="1"/>
</dbReference>